<dbReference type="HOGENOM" id="CLU_2978850_0_0_1"/>
<protein>
    <submittedName>
        <fullName evidence="1">Uncharacterized protein</fullName>
    </submittedName>
</protein>
<accession>G2Y0H2</accession>
<reference evidence="2" key="1">
    <citation type="journal article" date="2011" name="PLoS Genet.">
        <title>Genomic analysis of the necrotrophic fungal pathogens Sclerotinia sclerotiorum and Botrytis cinerea.</title>
        <authorList>
            <person name="Amselem J."/>
            <person name="Cuomo C.A."/>
            <person name="van Kan J.A."/>
            <person name="Viaud M."/>
            <person name="Benito E.P."/>
            <person name="Couloux A."/>
            <person name="Coutinho P.M."/>
            <person name="de Vries R.P."/>
            <person name="Dyer P.S."/>
            <person name="Fillinger S."/>
            <person name="Fournier E."/>
            <person name="Gout L."/>
            <person name="Hahn M."/>
            <person name="Kohn L."/>
            <person name="Lapalu N."/>
            <person name="Plummer K.M."/>
            <person name="Pradier J.M."/>
            <person name="Quevillon E."/>
            <person name="Sharon A."/>
            <person name="Simon A."/>
            <person name="ten Have A."/>
            <person name="Tudzynski B."/>
            <person name="Tudzynski P."/>
            <person name="Wincker P."/>
            <person name="Andrew M."/>
            <person name="Anthouard V."/>
            <person name="Beever R.E."/>
            <person name="Beffa R."/>
            <person name="Benoit I."/>
            <person name="Bouzid O."/>
            <person name="Brault B."/>
            <person name="Chen Z."/>
            <person name="Choquer M."/>
            <person name="Collemare J."/>
            <person name="Cotton P."/>
            <person name="Danchin E.G."/>
            <person name="Da Silva C."/>
            <person name="Gautier A."/>
            <person name="Giraud C."/>
            <person name="Giraud T."/>
            <person name="Gonzalez C."/>
            <person name="Grossetete S."/>
            <person name="Guldener U."/>
            <person name="Henrissat B."/>
            <person name="Howlett B.J."/>
            <person name="Kodira C."/>
            <person name="Kretschmer M."/>
            <person name="Lappartient A."/>
            <person name="Leroch M."/>
            <person name="Levis C."/>
            <person name="Mauceli E."/>
            <person name="Neuveglise C."/>
            <person name="Oeser B."/>
            <person name="Pearson M."/>
            <person name="Poulain J."/>
            <person name="Poussereau N."/>
            <person name="Quesneville H."/>
            <person name="Rascle C."/>
            <person name="Schumacher J."/>
            <person name="Segurens B."/>
            <person name="Sexton A."/>
            <person name="Silva E."/>
            <person name="Sirven C."/>
            <person name="Soanes D.M."/>
            <person name="Talbot N.J."/>
            <person name="Templeton M."/>
            <person name="Yandava C."/>
            <person name="Yarden O."/>
            <person name="Zeng Q."/>
            <person name="Rollins J.A."/>
            <person name="Lebrun M.H."/>
            <person name="Dickman M."/>
        </authorList>
    </citation>
    <scope>NUCLEOTIDE SEQUENCE [LARGE SCALE GENOMIC DNA]</scope>
    <source>
        <strain evidence="2">T4</strain>
    </source>
</reference>
<evidence type="ECO:0000313" key="1">
    <source>
        <dbReference type="EMBL" id="CCD46137.1"/>
    </source>
</evidence>
<dbReference type="EMBL" id="FQ790281">
    <property type="protein sequence ID" value="CCD46137.1"/>
    <property type="molecule type" value="Genomic_DNA"/>
</dbReference>
<dbReference type="InParanoid" id="G2Y0H2"/>
<organism evidence="1 2">
    <name type="scientific">Botryotinia fuckeliana (strain T4)</name>
    <name type="common">Noble rot fungus</name>
    <name type="synonym">Botrytis cinerea</name>
    <dbReference type="NCBI Taxonomy" id="999810"/>
    <lineage>
        <taxon>Eukaryota</taxon>
        <taxon>Fungi</taxon>
        <taxon>Dikarya</taxon>
        <taxon>Ascomycota</taxon>
        <taxon>Pezizomycotina</taxon>
        <taxon>Leotiomycetes</taxon>
        <taxon>Helotiales</taxon>
        <taxon>Sclerotiniaceae</taxon>
        <taxon>Botrytis</taxon>
    </lineage>
</organism>
<name>G2Y0H2_BOTF4</name>
<proteinExistence type="predicted"/>
<dbReference type="AlphaFoldDB" id="G2Y0H2"/>
<evidence type="ECO:0000313" key="2">
    <source>
        <dbReference type="Proteomes" id="UP000008177"/>
    </source>
</evidence>
<gene>
    <name evidence="1" type="ORF">BofuT4_uP116870.1</name>
</gene>
<sequence length="58" mass="6291">MAPRSVDSEGLAQDDWTTTEHCKKPLESISNNNQNALGQDCRPILGLAKSILPKNGNL</sequence>
<dbReference type="Proteomes" id="UP000008177">
    <property type="component" value="Unplaced contigs"/>
</dbReference>